<dbReference type="PANTHER" id="PTHR31973:SF199">
    <property type="entry name" value="SWIM-TYPE DOMAIN-CONTAINING PROTEIN"/>
    <property type="match status" value="1"/>
</dbReference>
<feature type="domain" description="PB1-like" evidence="2">
    <location>
        <begin position="20"/>
        <end position="79"/>
    </location>
</feature>
<reference evidence="3 4" key="3">
    <citation type="submission" date="2019-11" db="EMBL/GenBank/DDBJ databases">
        <title>A de novo genome assembly of a pear dwarfing rootstock.</title>
        <authorList>
            <person name="Wang F."/>
            <person name="Wang J."/>
            <person name="Li S."/>
            <person name="Zhang Y."/>
            <person name="Fang M."/>
            <person name="Ma L."/>
            <person name="Zhao Y."/>
            <person name="Jiang S."/>
        </authorList>
    </citation>
    <scope>NUCLEOTIDE SEQUENCE [LARGE SCALE GENOMIC DNA]</scope>
    <source>
        <strain evidence="3">S2</strain>
        <tissue evidence="3">Leaf</tissue>
    </source>
</reference>
<sequence>MRCRWVAGKVNVIDGKGNHDLFTLDIHHGGHFKAGQYVDGIVQWVDNYTKDYMSMLDLYEAATVLGYNKDIADVFQWVSLISLQVRLHLLYLVDLRKITNNLGSDSCTASFVDVDIQFEGFNADDEYEENKSVEIVRDTIERIDEEVTDSEKEEDDDGVTLKFKDSNYEQSEEDDDKGAKNHKELGEISTKEYNSEDLDSVRFESEEHKANVRVRRRLKTPKLPQYRLEFPNMKQSKEVVRAYGVSVCLSLDWAMNDSNRLRIKCLGKAAVPCQWKWYASFVRKGPIVRIKTLVLQTYNPEHICVKEEHSKFTTSSWLADRFNEEVRLKSDMSVTGFMELERKHYGIDITKNQVYKAKRIAKKVTEGSIDEQYAKLWDYLEESKVTNPRSTIKVKTDFQGENPIFKRL</sequence>
<dbReference type="AlphaFoldDB" id="A0A5N5H3C8"/>
<comment type="caution">
    <text evidence="3">The sequence shown here is derived from an EMBL/GenBank/DDBJ whole genome shotgun (WGS) entry which is preliminary data.</text>
</comment>
<evidence type="ECO:0000313" key="4">
    <source>
        <dbReference type="Proteomes" id="UP000327157"/>
    </source>
</evidence>
<dbReference type="Proteomes" id="UP000327157">
    <property type="component" value="Chromosome 15"/>
</dbReference>
<gene>
    <name evidence="3" type="ORF">D8674_013473</name>
</gene>
<reference evidence="4" key="2">
    <citation type="submission" date="2019-10" db="EMBL/GenBank/DDBJ databases">
        <title>A de novo genome assembly of a pear dwarfing rootstock.</title>
        <authorList>
            <person name="Wang F."/>
            <person name="Wang J."/>
            <person name="Li S."/>
            <person name="Zhang Y."/>
            <person name="Fang M."/>
            <person name="Ma L."/>
            <person name="Zhao Y."/>
            <person name="Jiang S."/>
        </authorList>
    </citation>
    <scope>NUCLEOTIDE SEQUENCE [LARGE SCALE GENOMIC DNA]</scope>
</reference>
<organism evidence="3 4">
    <name type="scientific">Pyrus ussuriensis x Pyrus communis</name>
    <dbReference type="NCBI Taxonomy" id="2448454"/>
    <lineage>
        <taxon>Eukaryota</taxon>
        <taxon>Viridiplantae</taxon>
        <taxon>Streptophyta</taxon>
        <taxon>Embryophyta</taxon>
        <taxon>Tracheophyta</taxon>
        <taxon>Spermatophyta</taxon>
        <taxon>Magnoliopsida</taxon>
        <taxon>eudicotyledons</taxon>
        <taxon>Gunneridae</taxon>
        <taxon>Pentapetalae</taxon>
        <taxon>rosids</taxon>
        <taxon>fabids</taxon>
        <taxon>Rosales</taxon>
        <taxon>Rosaceae</taxon>
        <taxon>Amygdaloideae</taxon>
        <taxon>Maleae</taxon>
        <taxon>Pyrus</taxon>
    </lineage>
</organism>
<name>A0A5N5H3C8_9ROSA</name>
<proteinExistence type="predicted"/>
<feature type="region of interest" description="Disordered" evidence="1">
    <location>
        <begin position="144"/>
        <end position="187"/>
    </location>
</feature>
<evidence type="ECO:0000313" key="3">
    <source>
        <dbReference type="EMBL" id="KAB2617604.1"/>
    </source>
</evidence>
<reference evidence="3 4" key="1">
    <citation type="submission" date="2019-09" db="EMBL/GenBank/DDBJ databases">
        <authorList>
            <person name="Ou C."/>
        </authorList>
    </citation>
    <scope>NUCLEOTIDE SEQUENCE [LARGE SCALE GENOMIC DNA]</scope>
    <source>
        <strain evidence="3">S2</strain>
        <tissue evidence="3">Leaf</tissue>
    </source>
</reference>
<evidence type="ECO:0000256" key="1">
    <source>
        <dbReference type="SAM" id="MobiDB-lite"/>
    </source>
</evidence>
<protein>
    <recommendedName>
        <fullName evidence="2">PB1-like domain-containing protein</fullName>
    </recommendedName>
</protein>
<evidence type="ECO:0000259" key="2">
    <source>
        <dbReference type="Pfam" id="PF26130"/>
    </source>
</evidence>
<dbReference type="Pfam" id="PF26130">
    <property type="entry name" value="PB1-like"/>
    <property type="match status" value="1"/>
</dbReference>
<accession>A0A5N5H3C8</accession>
<feature type="compositionally biased region" description="Basic and acidic residues" evidence="1">
    <location>
        <begin position="177"/>
        <end position="187"/>
    </location>
</feature>
<dbReference type="PANTHER" id="PTHR31973">
    <property type="entry name" value="POLYPROTEIN, PUTATIVE-RELATED"/>
    <property type="match status" value="1"/>
</dbReference>
<dbReference type="InterPro" id="IPR058594">
    <property type="entry name" value="PB1-like_dom_pln"/>
</dbReference>
<feature type="compositionally biased region" description="Acidic residues" evidence="1">
    <location>
        <begin position="144"/>
        <end position="158"/>
    </location>
</feature>
<dbReference type="OrthoDB" id="998442at2759"/>
<keyword evidence="4" id="KW-1185">Reference proteome</keyword>
<dbReference type="EMBL" id="SMOL01000401">
    <property type="protein sequence ID" value="KAB2617604.1"/>
    <property type="molecule type" value="Genomic_DNA"/>
</dbReference>